<evidence type="ECO:0000313" key="2">
    <source>
        <dbReference type="EMBL" id="QJA98168.1"/>
    </source>
</evidence>
<organism evidence="1">
    <name type="scientific">viral metagenome</name>
    <dbReference type="NCBI Taxonomy" id="1070528"/>
    <lineage>
        <taxon>unclassified sequences</taxon>
        <taxon>metagenomes</taxon>
        <taxon>organismal metagenomes</taxon>
    </lineage>
</organism>
<sequence>MAACLEKECRECGYWWADNRPSRVCPRCGNTNTSVYFDEQDDHYEPEENDYE</sequence>
<gene>
    <name evidence="1" type="ORF">MM415B01796_0002</name>
    <name evidence="2" type="ORF">MM415B05627_0006</name>
</gene>
<dbReference type="SUPFAM" id="SSF57802">
    <property type="entry name" value="Rubredoxin-like"/>
    <property type="match status" value="1"/>
</dbReference>
<dbReference type="Gene3D" id="2.20.28.10">
    <property type="match status" value="1"/>
</dbReference>
<evidence type="ECO:0000313" key="1">
    <source>
        <dbReference type="EMBL" id="QJA56746.1"/>
    </source>
</evidence>
<reference evidence="1" key="1">
    <citation type="submission" date="2020-03" db="EMBL/GenBank/DDBJ databases">
        <title>The deep terrestrial virosphere.</title>
        <authorList>
            <person name="Holmfeldt K."/>
            <person name="Nilsson E."/>
            <person name="Simone D."/>
            <person name="Lopez-Fernandez M."/>
            <person name="Wu X."/>
            <person name="de Brujin I."/>
            <person name="Lundin D."/>
            <person name="Andersson A."/>
            <person name="Bertilsson S."/>
            <person name="Dopson M."/>
        </authorList>
    </citation>
    <scope>NUCLEOTIDE SEQUENCE</scope>
    <source>
        <strain evidence="1">MM415B01796</strain>
        <strain evidence="2">MM415B05627</strain>
    </source>
</reference>
<proteinExistence type="predicted"/>
<dbReference type="EMBL" id="MT141237">
    <property type="protein sequence ID" value="QJA56746.1"/>
    <property type="molecule type" value="Genomic_DNA"/>
</dbReference>
<name>A0A6M3IGV7_9ZZZZ</name>
<dbReference type="AlphaFoldDB" id="A0A6M3IGV7"/>
<protein>
    <submittedName>
        <fullName evidence="1">Uncharacterized protein</fullName>
    </submittedName>
</protein>
<accession>A0A6M3IGV7</accession>
<dbReference type="EMBL" id="MT143558">
    <property type="protein sequence ID" value="QJA98168.1"/>
    <property type="molecule type" value="Genomic_DNA"/>
</dbReference>